<dbReference type="AlphaFoldDB" id="A0A072UPD1"/>
<reference evidence="1 3" key="1">
    <citation type="journal article" date="2011" name="Nature">
        <title>The Medicago genome provides insight into the evolution of rhizobial symbioses.</title>
        <authorList>
            <person name="Young N.D."/>
            <person name="Debelle F."/>
            <person name="Oldroyd G.E."/>
            <person name="Geurts R."/>
            <person name="Cannon S.B."/>
            <person name="Udvardi M.K."/>
            <person name="Benedito V.A."/>
            <person name="Mayer K.F."/>
            <person name="Gouzy J."/>
            <person name="Schoof H."/>
            <person name="Van de Peer Y."/>
            <person name="Proost S."/>
            <person name="Cook D.R."/>
            <person name="Meyers B.C."/>
            <person name="Spannagl M."/>
            <person name="Cheung F."/>
            <person name="De Mita S."/>
            <person name="Krishnakumar V."/>
            <person name="Gundlach H."/>
            <person name="Zhou S."/>
            <person name="Mudge J."/>
            <person name="Bharti A.K."/>
            <person name="Murray J.D."/>
            <person name="Naoumkina M.A."/>
            <person name="Rosen B."/>
            <person name="Silverstein K.A."/>
            <person name="Tang H."/>
            <person name="Rombauts S."/>
            <person name="Zhao P.X."/>
            <person name="Zhou P."/>
            <person name="Barbe V."/>
            <person name="Bardou P."/>
            <person name="Bechner M."/>
            <person name="Bellec A."/>
            <person name="Berger A."/>
            <person name="Berges H."/>
            <person name="Bidwell S."/>
            <person name="Bisseling T."/>
            <person name="Choisne N."/>
            <person name="Couloux A."/>
            <person name="Denny R."/>
            <person name="Deshpande S."/>
            <person name="Dai X."/>
            <person name="Doyle J.J."/>
            <person name="Dudez A.M."/>
            <person name="Farmer A.D."/>
            <person name="Fouteau S."/>
            <person name="Franken C."/>
            <person name="Gibelin C."/>
            <person name="Gish J."/>
            <person name="Goldstein S."/>
            <person name="Gonzalez A.J."/>
            <person name="Green P.J."/>
            <person name="Hallab A."/>
            <person name="Hartog M."/>
            <person name="Hua A."/>
            <person name="Humphray S.J."/>
            <person name="Jeong D.H."/>
            <person name="Jing Y."/>
            <person name="Jocker A."/>
            <person name="Kenton S.M."/>
            <person name="Kim D.J."/>
            <person name="Klee K."/>
            <person name="Lai H."/>
            <person name="Lang C."/>
            <person name="Lin S."/>
            <person name="Macmil S.L."/>
            <person name="Magdelenat G."/>
            <person name="Matthews L."/>
            <person name="McCorrison J."/>
            <person name="Monaghan E.L."/>
            <person name="Mun J.H."/>
            <person name="Najar F.Z."/>
            <person name="Nicholson C."/>
            <person name="Noirot C."/>
            <person name="O'Bleness M."/>
            <person name="Paule C.R."/>
            <person name="Poulain J."/>
            <person name="Prion F."/>
            <person name="Qin B."/>
            <person name="Qu C."/>
            <person name="Retzel E.F."/>
            <person name="Riddle C."/>
            <person name="Sallet E."/>
            <person name="Samain S."/>
            <person name="Samson N."/>
            <person name="Sanders I."/>
            <person name="Saurat O."/>
            <person name="Scarpelli C."/>
            <person name="Schiex T."/>
            <person name="Segurens B."/>
            <person name="Severin A.J."/>
            <person name="Sherrier D.J."/>
            <person name="Shi R."/>
            <person name="Sims S."/>
            <person name="Singer S.R."/>
            <person name="Sinharoy S."/>
            <person name="Sterck L."/>
            <person name="Viollet A."/>
            <person name="Wang B.B."/>
            <person name="Wang K."/>
            <person name="Wang M."/>
            <person name="Wang X."/>
            <person name="Warfsmann J."/>
            <person name="Weissenbach J."/>
            <person name="White D.D."/>
            <person name="White J.D."/>
            <person name="Wiley G.B."/>
            <person name="Wincker P."/>
            <person name="Xing Y."/>
            <person name="Yang L."/>
            <person name="Yao Z."/>
            <person name="Ying F."/>
            <person name="Zhai J."/>
            <person name="Zhou L."/>
            <person name="Zuber A."/>
            <person name="Denarie J."/>
            <person name="Dixon R.A."/>
            <person name="May G.D."/>
            <person name="Schwartz D.C."/>
            <person name="Rogers J."/>
            <person name="Quetier F."/>
            <person name="Town C.D."/>
            <person name="Roe B.A."/>
        </authorList>
    </citation>
    <scope>NUCLEOTIDE SEQUENCE [LARGE SCALE GENOMIC DNA]</scope>
    <source>
        <strain evidence="1">A17</strain>
        <strain evidence="2 3">cv. Jemalong A17</strain>
    </source>
</reference>
<name>A0A072UPD1_MEDTR</name>
<dbReference type="EMBL" id="CM001220">
    <property type="protein sequence ID" value="KEH31704.1"/>
    <property type="molecule type" value="Genomic_DNA"/>
</dbReference>
<evidence type="ECO:0000313" key="2">
    <source>
        <dbReference type="EnsemblPlants" id="KEH31704"/>
    </source>
</evidence>
<dbReference type="HOGENOM" id="CLU_2609657_0_0_1"/>
<sequence length="79" mass="9270">MAENMSWKIDSDIQKCKTYFNGKHNNRVPLLRPYIGSMFHNNIKVTLFLPLKYVLGYFLEQLSLGIHVDISYEYPLQSS</sequence>
<evidence type="ECO:0000313" key="3">
    <source>
        <dbReference type="Proteomes" id="UP000002051"/>
    </source>
</evidence>
<gene>
    <name evidence="1" type="ordered locus">MTR_4g102730</name>
</gene>
<dbReference type="Proteomes" id="UP000002051">
    <property type="component" value="Chromosome 4"/>
</dbReference>
<dbReference type="EnsemblPlants" id="KEH31704">
    <property type="protein sequence ID" value="KEH31704"/>
    <property type="gene ID" value="MTR_4g102730"/>
</dbReference>
<accession>A0A072UPD1</accession>
<keyword evidence="3" id="KW-1185">Reference proteome</keyword>
<reference evidence="2" key="3">
    <citation type="submission" date="2015-04" db="UniProtKB">
        <authorList>
            <consortium name="EnsemblPlants"/>
        </authorList>
    </citation>
    <scope>IDENTIFICATION</scope>
    <source>
        <strain evidence="2">cv. Jemalong A17</strain>
    </source>
</reference>
<evidence type="ECO:0000313" key="1">
    <source>
        <dbReference type="EMBL" id="KEH31704.1"/>
    </source>
</evidence>
<reference evidence="1 3" key="2">
    <citation type="journal article" date="2014" name="BMC Genomics">
        <title>An improved genome release (version Mt4.0) for the model legume Medicago truncatula.</title>
        <authorList>
            <person name="Tang H."/>
            <person name="Krishnakumar V."/>
            <person name="Bidwell S."/>
            <person name="Rosen B."/>
            <person name="Chan A."/>
            <person name="Zhou S."/>
            <person name="Gentzbittel L."/>
            <person name="Childs K.L."/>
            <person name="Yandell M."/>
            <person name="Gundlach H."/>
            <person name="Mayer K.F."/>
            <person name="Schwartz D.C."/>
            <person name="Town C.D."/>
        </authorList>
    </citation>
    <scope>GENOME REANNOTATION</scope>
    <source>
        <strain evidence="1">A17</strain>
        <strain evidence="2 3">cv. Jemalong A17</strain>
    </source>
</reference>
<proteinExistence type="predicted"/>
<organism evidence="1 3">
    <name type="scientific">Medicago truncatula</name>
    <name type="common">Barrel medic</name>
    <name type="synonym">Medicago tribuloides</name>
    <dbReference type="NCBI Taxonomy" id="3880"/>
    <lineage>
        <taxon>Eukaryota</taxon>
        <taxon>Viridiplantae</taxon>
        <taxon>Streptophyta</taxon>
        <taxon>Embryophyta</taxon>
        <taxon>Tracheophyta</taxon>
        <taxon>Spermatophyta</taxon>
        <taxon>Magnoliopsida</taxon>
        <taxon>eudicotyledons</taxon>
        <taxon>Gunneridae</taxon>
        <taxon>Pentapetalae</taxon>
        <taxon>rosids</taxon>
        <taxon>fabids</taxon>
        <taxon>Fabales</taxon>
        <taxon>Fabaceae</taxon>
        <taxon>Papilionoideae</taxon>
        <taxon>50 kb inversion clade</taxon>
        <taxon>NPAAA clade</taxon>
        <taxon>Hologalegina</taxon>
        <taxon>IRL clade</taxon>
        <taxon>Trifolieae</taxon>
        <taxon>Medicago</taxon>
    </lineage>
</organism>
<protein>
    <submittedName>
        <fullName evidence="1 2">Uncharacterized protein</fullName>
    </submittedName>
</protein>